<dbReference type="Pfam" id="PF14361">
    <property type="entry name" value="RsbRD_N"/>
    <property type="match status" value="1"/>
</dbReference>
<gene>
    <name evidence="2" type="ORF">IT779_23690</name>
</gene>
<name>A0A931IDP3_9NOCA</name>
<keyword evidence="3" id="KW-1185">Reference proteome</keyword>
<accession>A0A931IDP3</accession>
<evidence type="ECO:0000313" key="3">
    <source>
        <dbReference type="Proteomes" id="UP000655751"/>
    </source>
</evidence>
<dbReference type="InterPro" id="IPR025751">
    <property type="entry name" value="RsbRD_N_dom"/>
</dbReference>
<protein>
    <recommendedName>
        <fullName evidence="1">RsbT co-antagonist protein RsbRD N-terminal domain-containing protein</fullName>
    </recommendedName>
</protein>
<comment type="caution">
    <text evidence="2">The sequence shown here is derived from an EMBL/GenBank/DDBJ whole genome shotgun (WGS) entry which is preliminary data.</text>
</comment>
<dbReference type="RefSeq" id="WP_196151592.1">
    <property type="nucleotide sequence ID" value="NZ_JADMLG010000010.1"/>
</dbReference>
<dbReference type="Proteomes" id="UP000655751">
    <property type="component" value="Unassembled WGS sequence"/>
</dbReference>
<evidence type="ECO:0000259" key="1">
    <source>
        <dbReference type="Pfam" id="PF14361"/>
    </source>
</evidence>
<organism evidence="2 3">
    <name type="scientific">Nocardia bovistercoris</name>
    <dbReference type="NCBI Taxonomy" id="2785916"/>
    <lineage>
        <taxon>Bacteria</taxon>
        <taxon>Bacillati</taxon>
        <taxon>Actinomycetota</taxon>
        <taxon>Actinomycetes</taxon>
        <taxon>Mycobacteriales</taxon>
        <taxon>Nocardiaceae</taxon>
        <taxon>Nocardia</taxon>
    </lineage>
</organism>
<evidence type="ECO:0000313" key="2">
    <source>
        <dbReference type="EMBL" id="MBH0779276.1"/>
    </source>
</evidence>
<sequence length="124" mass="13335">METNGRSDAEWPAQAARGFLGKAGIEFRAALREGLDRAIALLEDLDESGLVLARLEFAAAQRAREGVPMEAVLRAVYDGVQWCTDAVAATARNSAPDRKVDGARVAEALELLTATVNRAYGHPR</sequence>
<proteinExistence type="predicted"/>
<dbReference type="AlphaFoldDB" id="A0A931IDP3"/>
<feature type="domain" description="RsbT co-antagonist protein RsbRD N-terminal" evidence="1">
    <location>
        <begin position="21"/>
        <end position="120"/>
    </location>
</feature>
<dbReference type="EMBL" id="JADMLG010000010">
    <property type="protein sequence ID" value="MBH0779276.1"/>
    <property type="molecule type" value="Genomic_DNA"/>
</dbReference>
<reference evidence="2" key="1">
    <citation type="submission" date="2020-11" db="EMBL/GenBank/DDBJ databases">
        <title>Nocardia NEAU-351.nov., a novel actinomycete isolated from the cow dung.</title>
        <authorList>
            <person name="Zhang X."/>
        </authorList>
    </citation>
    <scope>NUCLEOTIDE SEQUENCE</scope>
    <source>
        <strain evidence="2">NEAU-351</strain>
    </source>
</reference>